<dbReference type="AlphaFoldDB" id="A0A2P5BRB3"/>
<accession>A0A2P5BRB3</accession>
<comment type="caution">
    <text evidence="2">The sequence shown here is derived from an EMBL/GenBank/DDBJ whole genome shotgun (WGS) entry which is preliminary data.</text>
</comment>
<dbReference type="EMBL" id="JXTB01000234">
    <property type="protein sequence ID" value="PON51326.1"/>
    <property type="molecule type" value="Genomic_DNA"/>
</dbReference>
<feature type="transmembrane region" description="Helical" evidence="1">
    <location>
        <begin position="54"/>
        <end position="74"/>
    </location>
</feature>
<feature type="transmembrane region" description="Helical" evidence="1">
    <location>
        <begin position="12"/>
        <end position="34"/>
    </location>
</feature>
<dbReference type="OrthoDB" id="10281743at2759"/>
<dbReference type="Proteomes" id="UP000237105">
    <property type="component" value="Unassembled WGS sequence"/>
</dbReference>
<keyword evidence="1" id="KW-0812">Transmembrane</keyword>
<name>A0A2P5BRB3_PARAD</name>
<keyword evidence="1" id="KW-1133">Transmembrane helix</keyword>
<organism evidence="2 3">
    <name type="scientific">Parasponia andersonii</name>
    <name type="common">Sponia andersonii</name>
    <dbReference type="NCBI Taxonomy" id="3476"/>
    <lineage>
        <taxon>Eukaryota</taxon>
        <taxon>Viridiplantae</taxon>
        <taxon>Streptophyta</taxon>
        <taxon>Embryophyta</taxon>
        <taxon>Tracheophyta</taxon>
        <taxon>Spermatophyta</taxon>
        <taxon>Magnoliopsida</taxon>
        <taxon>eudicotyledons</taxon>
        <taxon>Gunneridae</taxon>
        <taxon>Pentapetalae</taxon>
        <taxon>rosids</taxon>
        <taxon>fabids</taxon>
        <taxon>Rosales</taxon>
        <taxon>Cannabaceae</taxon>
        <taxon>Parasponia</taxon>
    </lineage>
</organism>
<sequence>MNRRFLSRPRSLLYLPKSLSDITLSGWFTRILLIFKTNFSFLSLCITLSRGSSFLLFTTAFIGPNGTWALLGFLKKPFFSCKTKILPKNVDFSGCIDDAEEWDFTESLGIRRKEVLYETKKGREEDTEALAVESKSLGSIFMPLSIKLQKR</sequence>
<evidence type="ECO:0008006" key="4">
    <source>
        <dbReference type="Google" id="ProtNLM"/>
    </source>
</evidence>
<evidence type="ECO:0000256" key="1">
    <source>
        <dbReference type="SAM" id="Phobius"/>
    </source>
</evidence>
<reference evidence="3" key="1">
    <citation type="submission" date="2016-06" db="EMBL/GenBank/DDBJ databases">
        <title>Parallel loss of symbiosis genes in relatives of nitrogen-fixing non-legume Parasponia.</title>
        <authorList>
            <person name="Van Velzen R."/>
            <person name="Holmer R."/>
            <person name="Bu F."/>
            <person name="Rutten L."/>
            <person name="Van Zeijl A."/>
            <person name="Liu W."/>
            <person name="Santuari L."/>
            <person name="Cao Q."/>
            <person name="Sharma T."/>
            <person name="Shen D."/>
            <person name="Roswanjaya Y."/>
            <person name="Wardhani T."/>
            <person name="Kalhor M.S."/>
            <person name="Jansen J."/>
            <person name="Van den Hoogen J."/>
            <person name="Gungor B."/>
            <person name="Hartog M."/>
            <person name="Hontelez J."/>
            <person name="Verver J."/>
            <person name="Yang W.-C."/>
            <person name="Schijlen E."/>
            <person name="Repin R."/>
            <person name="Schilthuizen M."/>
            <person name="Schranz E."/>
            <person name="Heidstra R."/>
            <person name="Miyata K."/>
            <person name="Fedorova E."/>
            <person name="Kohlen W."/>
            <person name="Bisseling T."/>
            <person name="Smit S."/>
            <person name="Geurts R."/>
        </authorList>
    </citation>
    <scope>NUCLEOTIDE SEQUENCE [LARGE SCALE GENOMIC DNA]</scope>
    <source>
        <strain evidence="3">cv. WU1-14</strain>
    </source>
</reference>
<evidence type="ECO:0000313" key="3">
    <source>
        <dbReference type="Proteomes" id="UP000237105"/>
    </source>
</evidence>
<evidence type="ECO:0000313" key="2">
    <source>
        <dbReference type="EMBL" id="PON51326.1"/>
    </source>
</evidence>
<keyword evidence="3" id="KW-1185">Reference proteome</keyword>
<protein>
    <recommendedName>
        <fullName evidence="4">Transmembrane protein</fullName>
    </recommendedName>
</protein>
<gene>
    <name evidence="2" type="ORF">PanWU01x14_216930</name>
</gene>
<keyword evidence="1" id="KW-0472">Membrane</keyword>
<proteinExistence type="predicted"/>